<evidence type="ECO:0000256" key="11">
    <source>
        <dbReference type="ARBA" id="ARBA00022989"/>
    </source>
</evidence>
<keyword evidence="13 14" id="KW-0472">Membrane</keyword>
<dbReference type="RefSeq" id="WP_009868505.1">
    <property type="nucleotide sequence ID" value="NZ_JXSL01000016.1"/>
</dbReference>
<comment type="caution">
    <text evidence="17">The sequence shown here is derived from an EMBL/GenBank/DDBJ whole genome shotgun (WGS) entry which is preliminary data.</text>
</comment>
<keyword evidence="7 14" id="KW-0812">Transmembrane</keyword>
<comment type="subcellular location">
    <subcellularLocation>
        <location evidence="2">Cell membrane</location>
        <topology evidence="2">Multi-pass membrane protein</topology>
    </subcellularLocation>
</comment>
<dbReference type="PANTHER" id="PTHR43065:SF46">
    <property type="entry name" value="C4-DICARBOXYLATE TRANSPORT SENSOR PROTEIN DCTB"/>
    <property type="match status" value="1"/>
</dbReference>
<dbReference type="GO" id="GO:0000155">
    <property type="term" value="F:phosphorelay sensor kinase activity"/>
    <property type="evidence" value="ECO:0007669"/>
    <property type="project" value="InterPro"/>
</dbReference>
<dbReference type="GO" id="GO:0005886">
    <property type="term" value="C:plasma membrane"/>
    <property type="evidence" value="ECO:0007669"/>
    <property type="project" value="UniProtKB-SubCell"/>
</dbReference>
<keyword evidence="8" id="KW-0547">Nucleotide-binding</keyword>
<evidence type="ECO:0000259" key="15">
    <source>
        <dbReference type="PROSITE" id="PS50109"/>
    </source>
</evidence>
<dbReference type="PANTHER" id="PTHR43065">
    <property type="entry name" value="SENSOR HISTIDINE KINASE"/>
    <property type="match status" value="1"/>
</dbReference>
<comment type="catalytic activity">
    <reaction evidence="1">
        <text>ATP + protein L-histidine = ADP + protein N-phospho-L-histidine.</text>
        <dbReference type="EC" id="2.7.13.3"/>
    </reaction>
</comment>
<sequence length="488" mass="51920">MTIFRPMAWSLSIKLPVIVCLVVVGVAAVIGAGVVGKDRIELREALSDNARLLARWVAASAAEPMLRDDSWSVYRILRQVTFEGGGGETEVVTAMVLDREGKVAAHLQPGENPIGLPLVVHGDSEAKLLAAALGAHAPMVHEDEDGKFVEGVAPVFAGGKYVGVVRVRLSTRQLTEATREAALVVLALALGLAALGSLVGIRLSLGAVRPLRRLADAMALLGQGDHAPVSIKGGDEIAQLGESFNQMAAEVAEKQRLERELAQSEKSAALGRIAAGVAHEVNNPLAGILNCLSTIKDHPEQPDLVTRYLPPIEKGLHRIRAIVQDLLVEQRAEHASELCGPECLDELRDLIIAEIEGAGITLDWDNRVHAPVQVNRPRLQQAVLNLLKNAAQAMPDGGCLKFSASLDGGLLRMEIEDTGIGIAEEDLRHIFDPFFSSKKSGTGLGLWITLRLLNSMGGGVEVTSEPGKGSIFSLHVPVEGEGHGPAQQ</sequence>
<evidence type="ECO:0000256" key="2">
    <source>
        <dbReference type="ARBA" id="ARBA00004651"/>
    </source>
</evidence>
<dbReference type="CDD" id="cd00082">
    <property type="entry name" value="HisKA"/>
    <property type="match status" value="1"/>
</dbReference>
<dbReference type="AlphaFoldDB" id="A0A0C2YZB1"/>
<keyword evidence="18" id="KW-1185">Reference proteome</keyword>
<organism evidence="17 18">
    <name type="scientific">Paramagnetospirillum magnetotacticum MS-1</name>
    <dbReference type="NCBI Taxonomy" id="272627"/>
    <lineage>
        <taxon>Bacteria</taxon>
        <taxon>Pseudomonadati</taxon>
        <taxon>Pseudomonadota</taxon>
        <taxon>Alphaproteobacteria</taxon>
        <taxon>Rhodospirillales</taxon>
        <taxon>Magnetospirillaceae</taxon>
        <taxon>Paramagnetospirillum</taxon>
    </lineage>
</organism>
<dbReference type="SUPFAM" id="SSF47384">
    <property type="entry name" value="Homodimeric domain of signal transducing histidine kinase"/>
    <property type="match status" value="1"/>
</dbReference>
<evidence type="ECO:0000259" key="16">
    <source>
        <dbReference type="PROSITE" id="PS50885"/>
    </source>
</evidence>
<dbReference type="Pfam" id="PF00512">
    <property type="entry name" value="HisKA"/>
    <property type="match status" value="1"/>
</dbReference>
<keyword evidence="6" id="KW-0808">Transferase</keyword>
<dbReference type="InterPro" id="IPR036097">
    <property type="entry name" value="HisK_dim/P_sf"/>
</dbReference>
<keyword evidence="9 17" id="KW-0418">Kinase</keyword>
<keyword evidence="4" id="KW-1003">Cell membrane</keyword>
<evidence type="ECO:0000256" key="12">
    <source>
        <dbReference type="ARBA" id="ARBA00023012"/>
    </source>
</evidence>
<evidence type="ECO:0000313" key="18">
    <source>
        <dbReference type="Proteomes" id="UP000031971"/>
    </source>
</evidence>
<dbReference type="SMART" id="SM00387">
    <property type="entry name" value="HATPase_c"/>
    <property type="match status" value="1"/>
</dbReference>
<evidence type="ECO:0000256" key="6">
    <source>
        <dbReference type="ARBA" id="ARBA00022679"/>
    </source>
</evidence>
<feature type="transmembrane region" description="Helical" evidence="14">
    <location>
        <begin position="181"/>
        <end position="205"/>
    </location>
</feature>
<evidence type="ECO:0000256" key="9">
    <source>
        <dbReference type="ARBA" id="ARBA00022777"/>
    </source>
</evidence>
<protein>
    <recommendedName>
        <fullName evidence="3">histidine kinase</fullName>
        <ecNumber evidence="3">2.7.13.3</ecNumber>
    </recommendedName>
</protein>
<dbReference type="InterPro" id="IPR004358">
    <property type="entry name" value="Sig_transdc_His_kin-like_C"/>
</dbReference>
<dbReference type="Gene3D" id="1.10.287.130">
    <property type="match status" value="1"/>
</dbReference>
<dbReference type="InterPro" id="IPR005467">
    <property type="entry name" value="His_kinase_dom"/>
</dbReference>
<dbReference type="STRING" id="272627.CCC_01835"/>
<dbReference type="SUPFAM" id="SSF55874">
    <property type="entry name" value="ATPase domain of HSP90 chaperone/DNA topoisomerase II/histidine kinase"/>
    <property type="match status" value="1"/>
</dbReference>
<evidence type="ECO:0000256" key="14">
    <source>
        <dbReference type="SAM" id="Phobius"/>
    </source>
</evidence>
<keyword evidence="10" id="KW-0067">ATP-binding</keyword>
<evidence type="ECO:0000256" key="1">
    <source>
        <dbReference type="ARBA" id="ARBA00000085"/>
    </source>
</evidence>
<evidence type="ECO:0000256" key="13">
    <source>
        <dbReference type="ARBA" id="ARBA00023136"/>
    </source>
</evidence>
<dbReference type="GO" id="GO:0005524">
    <property type="term" value="F:ATP binding"/>
    <property type="evidence" value="ECO:0007669"/>
    <property type="project" value="UniProtKB-KW"/>
</dbReference>
<evidence type="ECO:0000256" key="10">
    <source>
        <dbReference type="ARBA" id="ARBA00022840"/>
    </source>
</evidence>
<dbReference type="Gene3D" id="6.10.340.10">
    <property type="match status" value="1"/>
</dbReference>
<evidence type="ECO:0000256" key="8">
    <source>
        <dbReference type="ARBA" id="ARBA00022741"/>
    </source>
</evidence>
<dbReference type="SMART" id="SM00388">
    <property type="entry name" value="HisKA"/>
    <property type="match status" value="1"/>
</dbReference>
<feature type="domain" description="HAMP" evidence="16">
    <location>
        <begin position="205"/>
        <end position="256"/>
    </location>
</feature>
<dbReference type="PROSITE" id="PS50885">
    <property type="entry name" value="HAMP"/>
    <property type="match status" value="1"/>
</dbReference>
<dbReference type="Gene3D" id="3.30.565.10">
    <property type="entry name" value="Histidine kinase-like ATPase, C-terminal domain"/>
    <property type="match status" value="1"/>
</dbReference>
<dbReference type="CDD" id="cd06225">
    <property type="entry name" value="HAMP"/>
    <property type="match status" value="1"/>
</dbReference>
<feature type="domain" description="Histidine kinase" evidence="15">
    <location>
        <begin position="276"/>
        <end position="480"/>
    </location>
</feature>
<dbReference type="PROSITE" id="PS50109">
    <property type="entry name" value="HIS_KIN"/>
    <property type="match status" value="1"/>
</dbReference>
<keyword evidence="5" id="KW-0597">Phosphoprotein</keyword>
<evidence type="ECO:0000313" key="17">
    <source>
        <dbReference type="EMBL" id="KIM00424.1"/>
    </source>
</evidence>
<dbReference type="InterPro" id="IPR029151">
    <property type="entry name" value="Sensor-like_sf"/>
</dbReference>
<accession>A0A0C2YZB1</accession>
<keyword evidence="12" id="KW-0902">Two-component regulatory system</keyword>
<evidence type="ECO:0000256" key="7">
    <source>
        <dbReference type="ARBA" id="ARBA00022692"/>
    </source>
</evidence>
<dbReference type="SUPFAM" id="SSF103190">
    <property type="entry name" value="Sensory domain-like"/>
    <property type="match status" value="1"/>
</dbReference>
<keyword evidence="11 14" id="KW-1133">Transmembrane helix</keyword>
<dbReference type="Pfam" id="PF17203">
    <property type="entry name" value="sCache_3_2"/>
    <property type="match status" value="1"/>
</dbReference>
<reference evidence="17 18" key="1">
    <citation type="submission" date="2015-01" db="EMBL/GenBank/DDBJ databases">
        <title>Genome Sequence of Magnetospirillum magnetotacticum Strain MS-1.</title>
        <authorList>
            <person name="Marinov G.K."/>
            <person name="Smalley M.D."/>
            <person name="DeSalvo G."/>
        </authorList>
    </citation>
    <scope>NUCLEOTIDE SEQUENCE [LARGE SCALE GENOMIC DNA]</scope>
    <source>
        <strain evidence="17 18">MS-1</strain>
    </source>
</reference>
<dbReference type="InterPro" id="IPR036890">
    <property type="entry name" value="HATPase_C_sf"/>
</dbReference>
<dbReference type="InterPro" id="IPR003660">
    <property type="entry name" value="HAMP_dom"/>
</dbReference>
<dbReference type="SUPFAM" id="SSF158472">
    <property type="entry name" value="HAMP domain-like"/>
    <property type="match status" value="1"/>
</dbReference>
<evidence type="ECO:0000256" key="5">
    <source>
        <dbReference type="ARBA" id="ARBA00022553"/>
    </source>
</evidence>
<dbReference type="InterPro" id="IPR003594">
    <property type="entry name" value="HATPase_dom"/>
</dbReference>
<dbReference type="EC" id="2.7.13.3" evidence="3"/>
<proteinExistence type="predicted"/>
<evidence type="ECO:0000256" key="3">
    <source>
        <dbReference type="ARBA" id="ARBA00012438"/>
    </source>
</evidence>
<dbReference type="OrthoDB" id="226486at2"/>
<dbReference type="Pfam" id="PF00672">
    <property type="entry name" value="HAMP"/>
    <property type="match status" value="1"/>
</dbReference>
<name>A0A0C2YZB1_PARME</name>
<dbReference type="SMART" id="SM00304">
    <property type="entry name" value="HAMP"/>
    <property type="match status" value="1"/>
</dbReference>
<dbReference type="Proteomes" id="UP000031971">
    <property type="component" value="Unassembled WGS sequence"/>
</dbReference>
<dbReference type="Pfam" id="PF02518">
    <property type="entry name" value="HATPase_c"/>
    <property type="match status" value="1"/>
</dbReference>
<dbReference type="InterPro" id="IPR033463">
    <property type="entry name" value="sCache_3"/>
</dbReference>
<dbReference type="PRINTS" id="PR00344">
    <property type="entry name" value="BCTRLSENSOR"/>
</dbReference>
<dbReference type="EMBL" id="JXSL01000016">
    <property type="protein sequence ID" value="KIM00424.1"/>
    <property type="molecule type" value="Genomic_DNA"/>
</dbReference>
<evidence type="ECO:0000256" key="4">
    <source>
        <dbReference type="ARBA" id="ARBA00022475"/>
    </source>
</evidence>
<gene>
    <name evidence="17" type="ORF">CCC_01835</name>
</gene>
<dbReference type="InterPro" id="IPR003661">
    <property type="entry name" value="HisK_dim/P_dom"/>
</dbReference>